<keyword evidence="1" id="KW-0812">Transmembrane</keyword>
<feature type="transmembrane region" description="Helical" evidence="1">
    <location>
        <begin position="96"/>
        <end position="113"/>
    </location>
</feature>
<gene>
    <name evidence="2" type="ORF">ACFOKA_00700</name>
</gene>
<dbReference type="PANTHER" id="PTHR38482:SF1">
    <property type="entry name" value="DMT FAMILY PROTEIN"/>
    <property type="match status" value="1"/>
</dbReference>
<protein>
    <submittedName>
        <fullName evidence="2">DMT family protein</fullName>
    </submittedName>
</protein>
<sequence length="118" mass="13301">MPLPLQLCLPVILLFLSNIFMTYAWYGHLKTPEKALPLVILASWGIAFIEYCFVVPANRMGYGLYSAVELKTIQEVLTLIVFSGFAVFYLGEKITYHHIIGFAFIALGAYFIFNAPKS</sequence>
<evidence type="ECO:0000313" key="3">
    <source>
        <dbReference type="Proteomes" id="UP001595444"/>
    </source>
</evidence>
<feature type="transmembrane region" description="Helical" evidence="1">
    <location>
        <begin position="7"/>
        <end position="26"/>
    </location>
</feature>
<feature type="transmembrane region" description="Helical" evidence="1">
    <location>
        <begin position="70"/>
        <end position="90"/>
    </location>
</feature>
<name>A0ABV7D0D6_9PROT</name>
<feature type="transmembrane region" description="Helical" evidence="1">
    <location>
        <begin position="38"/>
        <end position="58"/>
    </location>
</feature>
<keyword evidence="1" id="KW-1133">Transmembrane helix</keyword>
<dbReference type="InterPro" id="IPR007437">
    <property type="entry name" value="DUF486"/>
</dbReference>
<dbReference type="Proteomes" id="UP001595444">
    <property type="component" value="Unassembled WGS sequence"/>
</dbReference>
<dbReference type="EMBL" id="JBHRSL010000001">
    <property type="protein sequence ID" value="MFC3050414.1"/>
    <property type="molecule type" value="Genomic_DNA"/>
</dbReference>
<evidence type="ECO:0000256" key="1">
    <source>
        <dbReference type="SAM" id="Phobius"/>
    </source>
</evidence>
<comment type="caution">
    <text evidence="2">The sequence shown here is derived from an EMBL/GenBank/DDBJ whole genome shotgun (WGS) entry which is preliminary data.</text>
</comment>
<keyword evidence="1" id="KW-0472">Membrane</keyword>
<proteinExistence type="predicted"/>
<keyword evidence="3" id="KW-1185">Reference proteome</keyword>
<accession>A0ABV7D0D6</accession>
<organism evidence="2 3">
    <name type="scientific">Kordiimonas pumila</name>
    <dbReference type="NCBI Taxonomy" id="2161677"/>
    <lineage>
        <taxon>Bacteria</taxon>
        <taxon>Pseudomonadati</taxon>
        <taxon>Pseudomonadota</taxon>
        <taxon>Alphaproteobacteria</taxon>
        <taxon>Kordiimonadales</taxon>
        <taxon>Kordiimonadaceae</taxon>
        <taxon>Kordiimonas</taxon>
    </lineage>
</organism>
<reference evidence="3" key="1">
    <citation type="journal article" date="2019" name="Int. J. Syst. Evol. Microbiol.">
        <title>The Global Catalogue of Microorganisms (GCM) 10K type strain sequencing project: providing services to taxonomists for standard genome sequencing and annotation.</title>
        <authorList>
            <consortium name="The Broad Institute Genomics Platform"/>
            <consortium name="The Broad Institute Genome Sequencing Center for Infectious Disease"/>
            <person name="Wu L."/>
            <person name="Ma J."/>
        </authorList>
    </citation>
    <scope>NUCLEOTIDE SEQUENCE [LARGE SCALE GENOMIC DNA]</scope>
    <source>
        <strain evidence="3">KCTC 62164</strain>
    </source>
</reference>
<dbReference type="PANTHER" id="PTHR38482">
    <property type="entry name" value="DMT FAMILY PROTEIN"/>
    <property type="match status" value="1"/>
</dbReference>
<dbReference type="PIRSF" id="PIRSF021239">
    <property type="entry name" value="UCP021239"/>
    <property type="match status" value="1"/>
</dbReference>
<evidence type="ECO:0000313" key="2">
    <source>
        <dbReference type="EMBL" id="MFC3050414.1"/>
    </source>
</evidence>
<dbReference type="Pfam" id="PF04342">
    <property type="entry name" value="DMT_6"/>
    <property type="match status" value="1"/>
</dbReference>
<dbReference type="RefSeq" id="WP_194214804.1">
    <property type="nucleotide sequence ID" value="NZ_CP061205.1"/>
</dbReference>